<evidence type="ECO:0000256" key="5">
    <source>
        <dbReference type="ARBA" id="ARBA00022725"/>
    </source>
</evidence>
<evidence type="ECO:0000256" key="1">
    <source>
        <dbReference type="ARBA" id="ARBA00004651"/>
    </source>
</evidence>
<dbReference type="KEGG" id="dpa:109540600"/>
<evidence type="ECO:0000313" key="12">
    <source>
        <dbReference type="Proteomes" id="UP000019118"/>
    </source>
</evidence>
<evidence type="ECO:0000256" key="10">
    <source>
        <dbReference type="RuleBase" id="RU351113"/>
    </source>
</evidence>
<keyword evidence="12" id="KW-1185">Reference proteome</keyword>
<evidence type="ECO:0000256" key="9">
    <source>
        <dbReference type="ARBA" id="ARBA00023224"/>
    </source>
</evidence>
<evidence type="ECO:0000256" key="2">
    <source>
        <dbReference type="ARBA" id="ARBA00022475"/>
    </source>
</evidence>
<dbReference type="GO" id="GO:0007165">
    <property type="term" value="P:signal transduction"/>
    <property type="evidence" value="ECO:0007669"/>
    <property type="project" value="UniProtKB-KW"/>
</dbReference>
<keyword evidence="5 10" id="KW-0552">Olfaction</keyword>
<dbReference type="PANTHER" id="PTHR21137">
    <property type="entry name" value="ODORANT RECEPTOR"/>
    <property type="match status" value="1"/>
</dbReference>
<reference evidence="12" key="1">
    <citation type="journal article" date="2013" name="Genome Biol.">
        <title>Draft genome of the mountain pine beetle, Dendroctonus ponderosae Hopkins, a major forest pest.</title>
        <authorList>
            <person name="Keeling C.I."/>
            <person name="Yuen M.M."/>
            <person name="Liao N.Y."/>
            <person name="Docking T.R."/>
            <person name="Chan S.K."/>
            <person name="Taylor G.A."/>
            <person name="Palmquist D.L."/>
            <person name="Jackman S.D."/>
            <person name="Nguyen A."/>
            <person name="Li M."/>
            <person name="Henderson H."/>
            <person name="Janes J.K."/>
            <person name="Zhao Y."/>
            <person name="Pandoh P."/>
            <person name="Moore R."/>
            <person name="Sperling F.A."/>
            <person name="Huber D.P."/>
            <person name="Birol I."/>
            <person name="Jones S.J."/>
            <person name="Bohlmann J."/>
        </authorList>
    </citation>
    <scope>NUCLEOTIDE SEQUENCE</scope>
</reference>
<comment type="subcellular location">
    <subcellularLocation>
        <location evidence="1 10">Cell membrane</location>
        <topology evidence="1 10">Multi-pass membrane protein</topology>
    </subcellularLocation>
</comment>
<comment type="caution">
    <text evidence="10">Lacks conserved residue(s) required for the propagation of feature annotation.</text>
</comment>
<keyword evidence="4 10" id="KW-0812">Transmembrane</keyword>
<dbReference type="EnsemblMetazoa" id="XM_019909023.1">
    <property type="protein sequence ID" value="XP_019764582.1"/>
    <property type="gene ID" value="LOC109540600"/>
</dbReference>
<evidence type="ECO:0000256" key="6">
    <source>
        <dbReference type="ARBA" id="ARBA00022989"/>
    </source>
</evidence>
<evidence type="ECO:0000256" key="3">
    <source>
        <dbReference type="ARBA" id="ARBA00022606"/>
    </source>
</evidence>
<feature type="transmembrane region" description="Helical" evidence="10">
    <location>
        <begin position="116"/>
        <end position="139"/>
    </location>
</feature>
<comment type="similarity">
    <text evidence="10">Belongs to the insect chemoreceptor superfamily. Heteromeric odorant receptor channel (TC 1.A.69) family.</text>
</comment>
<proteinExistence type="inferred from homology"/>
<keyword evidence="7 10" id="KW-0472">Membrane</keyword>
<evidence type="ECO:0000313" key="11">
    <source>
        <dbReference type="EnsemblMetazoa" id="XP_019764582.1"/>
    </source>
</evidence>
<feature type="transmembrane region" description="Helical" evidence="10">
    <location>
        <begin position="274"/>
        <end position="296"/>
    </location>
</feature>
<dbReference type="PANTHER" id="PTHR21137:SF35">
    <property type="entry name" value="ODORANT RECEPTOR 19A-RELATED"/>
    <property type="match status" value="1"/>
</dbReference>
<reference evidence="11" key="2">
    <citation type="submission" date="2024-08" db="UniProtKB">
        <authorList>
            <consortium name="EnsemblMetazoa"/>
        </authorList>
    </citation>
    <scope>IDENTIFICATION</scope>
</reference>
<feature type="transmembrane region" description="Helical" evidence="10">
    <location>
        <begin position="338"/>
        <end position="361"/>
    </location>
</feature>
<dbReference type="GO" id="GO:0005886">
    <property type="term" value="C:plasma membrane"/>
    <property type="evidence" value="ECO:0007669"/>
    <property type="project" value="UniProtKB-SubCell"/>
</dbReference>
<dbReference type="Pfam" id="PF02949">
    <property type="entry name" value="7tm_6"/>
    <property type="match status" value="1"/>
</dbReference>
<feature type="transmembrane region" description="Helical" evidence="10">
    <location>
        <begin position="159"/>
        <end position="176"/>
    </location>
</feature>
<dbReference type="GeneID" id="109540600"/>
<sequence>MDFVQLFAPFKLILNISGFWPQKNPKPIVKVRKVFTLLVNLFFCLSLSIQCLFLRSQIEEFLDVLTVITPPVAYLFKQIVFFGHSSAFLTLMDFLKDDDLVSIPLQLRKQISDSLQVAKIIGVGYQACCTMTILFIVIWPMFTEHQLPVQFTLFDLGDFYAFMYLLQIFALANAAANSSSLDLIALTLMCIVKGQICVLNDKIRSLEEINASKGHGAQRVKYVSGCVLHHTKIIELVALIENVYSQIVLIEYLTSMVVICNIGFQLVIVELASFAFLLMLTFLVTMLCQLGMYCWFGNEIMLHSAAIRDACYESDWIHSCPQVRKMLLMIMERSKRPLYLTAGKFSILSLNSFTSVIHSAYSFFALMQRMYGKSTTF</sequence>
<keyword evidence="2" id="KW-1003">Cell membrane</keyword>
<dbReference type="Proteomes" id="UP000019118">
    <property type="component" value="Unassembled WGS sequence"/>
</dbReference>
<dbReference type="GO" id="GO:0005549">
    <property type="term" value="F:odorant binding"/>
    <property type="evidence" value="ECO:0007669"/>
    <property type="project" value="InterPro"/>
</dbReference>
<keyword evidence="6 10" id="KW-1133">Transmembrane helix</keyword>
<dbReference type="AlphaFoldDB" id="A0AAR5PUH7"/>
<keyword evidence="3 10" id="KW-0716">Sensory transduction</keyword>
<dbReference type="InterPro" id="IPR004117">
    <property type="entry name" value="7tm6_olfct_rcpt"/>
</dbReference>
<evidence type="ECO:0000256" key="7">
    <source>
        <dbReference type="ARBA" id="ARBA00023136"/>
    </source>
</evidence>
<organism evidence="11 12">
    <name type="scientific">Dendroctonus ponderosae</name>
    <name type="common">Mountain pine beetle</name>
    <dbReference type="NCBI Taxonomy" id="77166"/>
    <lineage>
        <taxon>Eukaryota</taxon>
        <taxon>Metazoa</taxon>
        <taxon>Ecdysozoa</taxon>
        <taxon>Arthropoda</taxon>
        <taxon>Hexapoda</taxon>
        <taxon>Insecta</taxon>
        <taxon>Pterygota</taxon>
        <taxon>Neoptera</taxon>
        <taxon>Endopterygota</taxon>
        <taxon>Coleoptera</taxon>
        <taxon>Polyphaga</taxon>
        <taxon>Cucujiformia</taxon>
        <taxon>Curculionidae</taxon>
        <taxon>Scolytinae</taxon>
        <taxon>Dendroctonus</taxon>
    </lineage>
</organism>
<feature type="transmembrane region" description="Helical" evidence="10">
    <location>
        <begin position="249"/>
        <end position="268"/>
    </location>
</feature>
<keyword evidence="8 10" id="KW-0675">Receptor</keyword>
<keyword evidence="9 10" id="KW-0807">Transducer</keyword>
<evidence type="ECO:0000256" key="8">
    <source>
        <dbReference type="ARBA" id="ARBA00023170"/>
    </source>
</evidence>
<protein>
    <recommendedName>
        <fullName evidence="10">Odorant receptor</fullName>
    </recommendedName>
</protein>
<accession>A0AAR5PUH7</accession>
<feature type="transmembrane region" description="Helical" evidence="10">
    <location>
        <begin position="34"/>
        <end position="55"/>
    </location>
</feature>
<dbReference type="GO" id="GO:0004984">
    <property type="term" value="F:olfactory receptor activity"/>
    <property type="evidence" value="ECO:0007669"/>
    <property type="project" value="InterPro"/>
</dbReference>
<name>A0AAR5PUH7_DENPD</name>
<evidence type="ECO:0000256" key="4">
    <source>
        <dbReference type="ARBA" id="ARBA00022692"/>
    </source>
</evidence>